<gene>
    <name evidence="1" type="ORF">B5C08_11315</name>
</gene>
<comment type="caution">
    <text evidence="1">The sequence shown here is derived from an EMBL/GenBank/DDBJ whole genome shotgun (WGS) entry which is preliminary data.</text>
</comment>
<dbReference type="Proteomes" id="UP000218335">
    <property type="component" value="Unassembled WGS sequence"/>
</dbReference>
<dbReference type="Pfam" id="PF06600">
    <property type="entry name" value="DUF1140"/>
    <property type="match status" value="1"/>
</dbReference>
<reference evidence="1 2" key="1">
    <citation type="journal article" date="2017" name="PLoS ONE">
        <title>Development of a real-time PCR for detection of Staphylococcus pseudintermedius using a novel automated comparison of whole-genome sequences.</title>
        <authorList>
            <person name="Verstappen K.M."/>
            <person name="Huijbregts L."/>
            <person name="Spaninks M."/>
            <person name="Wagenaar J.A."/>
            <person name="Fluit A.C."/>
            <person name="Duim B."/>
        </authorList>
    </citation>
    <scope>NUCLEOTIDE SEQUENCE [LARGE SCALE GENOMIC DNA]</scope>
    <source>
        <strain evidence="1 2">215070706401-1</strain>
    </source>
</reference>
<dbReference type="RefSeq" id="WP_096638159.1">
    <property type="nucleotide sequence ID" value="NZ_MWUU01000018.1"/>
</dbReference>
<dbReference type="AlphaFoldDB" id="A0A2A4GUL6"/>
<evidence type="ECO:0000313" key="1">
    <source>
        <dbReference type="EMBL" id="PCF54135.1"/>
    </source>
</evidence>
<dbReference type="InterPro" id="IPR009520">
    <property type="entry name" value="DUF1140"/>
</dbReference>
<dbReference type="EMBL" id="MWUU01000018">
    <property type="protein sequence ID" value="PCF54135.1"/>
    <property type="molecule type" value="Genomic_DNA"/>
</dbReference>
<organism evidence="1 2">
    <name type="scientific">Staphylococcus delphini</name>
    <dbReference type="NCBI Taxonomy" id="53344"/>
    <lineage>
        <taxon>Bacteria</taxon>
        <taxon>Bacillati</taxon>
        <taxon>Bacillota</taxon>
        <taxon>Bacilli</taxon>
        <taxon>Bacillales</taxon>
        <taxon>Staphylococcaceae</taxon>
        <taxon>Staphylococcus</taxon>
        <taxon>Staphylococcus intermedius group</taxon>
    </lineage>
</organism>
<evidence type="ECO:0000313" key="2">
    <source>
        <dbReference type="Proteomes" id="UP000218335"/>
    </source>
</evidence>
<sequence length="104" mass="12437">MIKRYAHVILKEILKNIKSVYNKRSKALATSLDAECGTSRYWKSLGDVEHYNKELDDYKADLKQLDDVTQWSKKLHQDRYKFVDKYRDVLHKIGLELDESLRIY</sequence>
<protein>
    <recommendedName>
        <fullName evidence="3">Phage protein</fullName>
    </recommendedName>
</protein>
<evidence type="ECO:0008006" key="3">
    <source>
        <dbReference type="Google" id="ProtNLM"/>
    </source>
</evidence>
<proteinExistence type="predicted"/>
<accession>A0A2A4GUL6</accession>
<name>A0A2A4GUL6_9STAP</name>